<dbReference type="Gene3D" id="3.40.50.300">
    <property type="entry name" value="P-loop containing nucleotide triphosphate hydrolases"/>
    <property type="match status" value="1"/>
</dbReference>
<proteinExistence type="predicted"/>
<feature type="transmembrane region" description="Helical" evidence="1">
    <location>
        <begin position="661"/>
        <end position="683"/>
    </location>
</feature>
<keyword evidence="1" id="KW-0472">Membrane</keyword>
<evidence type="ECO:0000256" key="1">
    <source>
        <dbReference type="SAM" id="Phobius"/>
    </source>
</evidence>
<dbReference type="Pfam" id="PF22942">
    <property type="entry name" value="DUF7025"/>
    <property type="match status" value="1"/>
</dbReference>
<evidence type="ECO:0000313" key="3">
    <source>
        <dbReference type="EMBL" id="KAK5625581.1"/>
    </source>
</evidence>
<comment type="caution">
    <text evidence="3">The sequence shown here is derived from an EMBL/GenBank/DDBJ whole genome shotgun (WGS) entry which is preliminary data.</text>
</comment>
<dbReference type="SUPFAM" id="SSF52540">
    <property type="entry name" value="P-loop containing nucleoside triphosphate hydrolases"/>
    <property type="match status" value="1"/>
</dbReference>
<dbReference type="PANTHER" id="PTHR46411">
    <property type="entry name" value="FAMILY ATPASE, PUTATIVE-RELATED"/>
    <property type="match status" value="1"/>
</dbReference>
<sequence>MLRYTMGNSATPTLVEESVTMDAMDKVHGEKCEVKHLDQRLEDGKLKISEENEKEDEVDEDSFREYVLVSIRVFSEDIPVQKKLRINSSHICTAIEEIVKFYPAHKLGFSPPMEVNEPFEILLHHLEPLRKQKDDAPRDSHKFRHLEILFGYLAKESALKKIADLMSNNLITFDLLWSIFQPGCYVITTQHGHPRIYWLQSTSQGSSYSGDRYLRLECLHTDNNGTTMGKARTSVKIYETEFPGTDPTEITSLSAFPLNRLPDGGTDMKARMLERGKWFYDLMEEGSVLRQYRGICLYYDAGWGPSFTAGRVQIDAKAFFEENPSEIERIIPWPEPKGKSGEPTVDRPDEPRILCPPFVYGFSLGMRRWCRFFLDKDMLIEIQWDEDMWKDLILPKAQKDLLLSMVSSHSFPTESELRDEDALKGKGLVVVSHGPPGTGKTLTAVAVAEETKKAVLLYPAGELGSNLNSVQSGVKKIVRYATRWQAILLVDEADVFLESRQSGGQANLERNALVAVFLRQLEYSQGVIFLTSNRAQMFDAAIKSRVHLTLYYKPPAIDTRRQLWDQNLSKIPAENLGFDKIKILRLVTKHALNGREISNMVNSARTLACNGNTKDKKISSWKLTQDHLEDVLKVWEASNPPRAQKIAKTTLKLVIDLTVPALTLFVLLGLAIIVSFHGYQVVVKKRDILILYR</sequence>
<keyword evidence="4" id="KW-1185">Reference proteome</keyword>
<organism evidence="3 4">
    <name type="scientific">Xylaria bambusicola</name>
    <dbReference type="NCBI Taxonomy" id="326684"/>
    <lineage>
        <taxon>Eukaryota</taxon>
        <taxon>Fungi</taxon>
        <taxon>Dikarya</taxon>
        <taxon>Ascomycota</taxon>
        <taxon>Pezizomycotina</taxon>
        <taxon>Sordariomycetes</taxon>
        <taxon>Xylariomycetidae</taxon>
        <taxon>Xylariales</taxon>
        <taxon>Xylariaceae</taxon>
        <taxon>Xylaria</taxon>
    </lineage>
</organism>
<reference evidence="3 4" key="1">
    <citation type="submission" date="2023-10" db="EMBL/GenBank/DDBJ databases">
        <title>Draft genome sequence of Xylaria bambusicola isolate GMP-LS, the root and basal stem rot pathogen of sugarcane in Indonesia.</title>
        <authorList>
            <person name="Selvaraj P."/>
            <person name="Muralishankar V."/>
            <person name="Muruganantham S."/>
            <person name="Sp S."/>
            <person name="Haryani S."/>
            <person name="Lau K.J.X."/>
            <person name="Naqvi N.I."/>
        </authorList>
    </citation>
    <scope>NUCLEOTIDE SEQUENCE [LARGE SCALE GENOMIC DNA]</scope>
    <source>
        <strain evidence="3">GMP-LS</strain>
    </source>
</reference>
<feature type="domain" description="AAA+ ATPase" evidence="2">
    <location>
        <begin position="426"/>
        <end position="556"/>
    </location>
</feature>
<protein>
    <recommendedName>
        <fullName evidence="2">AAA+ ATPase domain-containing protein</fullName>
    </recommendedName>
</protein>
<dbReference type="InterPro" id="IPR054289">
    <property type="entry name" value="DUF7025"/>
</dbReference>
<name>A0AAN7Z621_9PEZI</name>
<gene>
    <name evidence="3" type="ORF">RRF57_001297</name>
</gene>
<dbReference type="AlphaFoldDB" id="A0AAN7Z621"/>
<dbReference type="InterPro" id="IPR003959">
    <property type="entry name" value="ATPase_AAA_core"/>
</dbReference>
<dbReference type="GO" id="GO:0005524">
    <property type="term" value="F:ATP binding"/>
    <property type="evidence" value="ECO:0007669"/>
    <property type="project" value="InterPro"/>
</dbReference>
<accession>A0AAN7Z621</accession>
<dbReference type="PANTHER" id="PTHR46411:SF3">
    <property type="entry name" value="AAA+ ATPASE DOMAIN-CONTAINING PROTEIN"/>
    <property type="match status" value="1"/>
</dbReference>
<dbReference type="InterPro" id="IPR003593">
    <property type="entry name" value="AAA+_ATPase"/>
</dbReference>
<evidence type="ECO:0000313" key="4">
    <source>
        <dbReference type="Proteomes" id="UP001305414"/>
    </source>
</evidence>
<dbReference type="InterPro" id="IPR027417">
    <property type="entry name" value="P-loop_NTPase"/>
</dbReference>
<dbReference type="Pfam" id="PF00004">
    <property type="entry name" value="AAA"/>
    <property type="match status" value="1"/>
</dbReference>
<dbReference type="Proteomes" id="UP001305414">
    <property type="component" value="Unassembled WGS sequence"/>
</dbReference>
<keyword evidence="1" id="KW-0812">Transmembrane</keyword>
<dbReference type="SMART" id="SM00382">
    <property type="entry name" value="AAA"/>
    <property type="match status" value="1"/>
</dbReference>
<keyword evidence="1" id="KW-1133">Transmembrane helix</keyword>
<dbReference type="EMBL" id="JAWHQM010000002">
    <property type="protein sequence ID" value="KAK5625581.1"/>
    <property type="molecule type" value="Genomic_DNA"/>
</dbReference>
<evidence type="ECO:0000259" key="2">
    <source>
        <dbReference type="SMART" id="SM00382"/>
    </source>
</evidence>
<dbReference type="GO" id="GO:0016887">
    <property type="term" value="F:ATP hydrolysis activity"/>
    <property type="evidence" value="ECO:0007669"/>
    <property type="project" value="InterPro"/>
</dbReference>